<evidence type="ECO:0000313" key="2">
    <source>
        <dbReference type="Proteomes" id="UP000281406"/>
    </source>
</evidence>
<keyword evidence="2" id="KW-1185">Reference proteome</keyword>
<proteinExistence type="predicted"/>
<dbReference type="AlphaFoldDB" id="A0A3N0YDV5"/>
<reference evidence="1 2" key="1">
    <citation type="submission" date="2018-10" db="EMBL/GenBank/DDBJ databases">
        <title>Genome assembly for a Yunnan-Guizhou Plateau 3E fish, Anabarilius grahami (Regan), and its evolutionary and genetic applications.</title>
        <authorList>
            <person name="Jiang W."/>
        </authorList>
    </citation>
    <scope>NUCLEOTIDE SEQUENCE [LARGE SCALE GENOMIC DNA]</scope>
    <source>
        <strain evidence="1">AG-KIZ</strain>
        <tissue evidence="1">Muscle</tissue>
    </source>
</reference>
<dbReference type="EMBL" id="RJVU01046259">
    <property type="protein sequence ID" value="ROL44416.1"/>
    <property type="molecule type" value="Genomic_DNA"/>
</dbReference>
<sequence>MKGLQALPQPCTDQLDFIAMRHMVADKLSVAVRSTPADDRAQACLRGITLIRGEMRGVSGEKEEGWAQASVLLQGTEQPTVTECSKLIKLLGPPGALSKLTSPAALVWPRLPCAATVVCCYELYAVTCSDTSSTSRGPVHPVPYTTKRNLVPLSARFGPGEHALPPDHPAALALKLFKSSGCAIIFYDLPGNSDGGGQRRPMPRAPPSTGSA</sequence>
<name>A0A3N0YDV5_ANAGA</name>
<organism evidence="1 2">
    <name type="scientific">Anabarilius grahami</name>
    <name type="common">Kanglang fish</name>
    <name type="synonym">Barilius grahami</name>
    <dbReference type="NCBI Taxonomy" id="495550"/>
    <lineage>
        <taxon>Eukaryota</taxon>
        <taxon>Metazoa</taxon>
        <taxon>Chordata</taxon>
        <taxon>Craniata</taxon>
        <taxon>Vertebrata</taxon>
        <taxon>Euteleostomi</taxon>
        <taxon>Actinopterygii</taxon>
        <taxon>Neopterygii</taxon>
        <taxon>Teleostei</taxon>
        <taxon>Ostariophysi</taxon>
        <taxon>Cypriniformes</taxon>
        <taxon>Xenocyprididae</taxon>
        <taxon>Xenocypridinae</taxon>
        <taxon>Xenocypridinae incertae sedis</taxon>
        <taxon>Anabarilius</taxon>
    </lineage>
</organism>
<dbReference type="Proteomes" id="UP000281406">
    <property type="component" value="Unassembled WGS sequence"/>
</dbReference>
<gene>
    <name evidence="1" type="ORF">DPX16_8838</name>
</gene>
<protein>
    <submittedName>
        <fullName evidence="1">Uncharacterized protein</fullName>
    </submittedName>
</protein>
<evidence type="ECO:0000313" key="1">
    <source>
        <dbReference type="EMBL" id="ROL44416.1"/>
    </source>
</evidence>
<accession>A0A3N0YDV5</accession>
<comment type="caution">
    <text evidence="1">The sequence shown here is derived from an EMBL/GenBank/DDBJ whole genome shotgun (WGS) entry which is preliminary data.</text>
</comment>